<gene>
    <name evidence="1" type="ORF">G4B88_031333</name>
</gene>
<name>A0A7J6FJY6_CANSA</name>
<protein>
    <submittedName>
        <fullName evidence="1">Uncharacterized protein</fullName>
    </submittedName>
</protein>
<dbReference type="EMBL" id="JAATIQ010000200">
    <property type="protein sequence ID" value="KAF4371016.1"/>
    <property type="molecule type" value="Genomic_DNA"/>
</dbReference>
<dbReference type="AlphaFoldDB" id="A0A7J6FJY6"/>
<dbReference type="Proteomes" id="UP000583929">
    <property type="component" value="Unassembled WGS sequence"/>
</dbReference>
<evidence type="ECO:0000313" key="1">
    <source>
        <dbReference type="EMBL" id="KAF4371016.1"/>
    </source>
</evidence>
<organism evidence="1 2">
    <name type="scientific">Cannabis sativa</name>
    <name type="common">Hemp</name>
    <name type="synonym">Marijuana</name>
    <dbReference type="NCBI Taxonomy" id="3483"/>
    <lineage>
        <taxon>Eukaryota</taxon>
        <taxon>Viridiplantae</taxon>
        <taxon>Streptophyta</taxon>
        <taxon>Embryophyta</taxon>
        <taxon>Tracheophyta</taxon>
        <taxon>Spermatophyta</taxon>
        <taxon>Magnoliopsida</taxon>
        <taxon>eudicotyledons</taxon>
        <taxon>Gunneridae</taxon>
        <taxon>Pentapetalae</taxon>
        <taxon>rosids</taxon>
        <taxon>fabids</taxon>
        <taxon>Rosales</taxon>
        <taxon>Cannabaceae</taxon>
        <taxon>Cannabis</taxon>
    </lineage>
</organism>
<accession>A0A7J6FJY6</accession>
<proteinExistence type="predicted"/>
<sequence length="237" mass="25293">MPAVVLRSPRMEAIIAPTSYGDPTEIPKGLIWHLQITFFSKPPLSRFWYMLRSLLIQLLVPSSFPVIFPLLDFLNLSMDSLALNMSEILNLTDREAVVHDLEEDTGGQENVDQSLAAAVSQFLTTADIGTGSSDAASRGNVVTLDSMGIDPTPNSTGLSHEGSPLSHGSFHSSVICDLPYTTTQHATAVTSECASEGTAVEDATPRTTEKARGKAVAGAKRSAFLPQTVVVGFAFAI</sequence>
<keyword evidence="2" id="KW-1185">Reference proteome</keyword>
<evidence type="ECO:0000313" key="2">
    <source>
        <dbReference type="Proteomes" id="UP000583929"/>
    </source>
</evidence>
<comment type="caution">
    <text evidence="1">The sequence shown here is derived from an EMBL/GenBank/DDBJ whole genome shotgun (WGS) entry which is preliminary data.</text>
</comment>
<reference evidence="1 2" key="1">
    <citation type="journal article" date="2020" name="bioRxiv">
        <title>Sequence and annotation of 42 cannabis genomes reveals extensive copy number variation in cannabinoid synthesis and pathogen resistance genes.</title>
        <authorList>
            <person name="Mckernan K.J."/>
            <person name="Helbert Y."/>
            <person name="Kane L.T."/>
            <person name="Ebling H."/>
            <person name="Zhang L."/>
            <person name="Liu B."/>
            <person name="Eaton Z."/>
            <person name="Mclaughlin S."/>
            <person name="Kingan S."/>
            <person name="Baybayan P."/>
            <person name="Concepcion G."/>
            <person name="Jordan M."/>
            <person name="Riva A."/>
            <person name="Barbazuk W."/>
            <person name="Harkins T."/>
        </authorList>
    </citation>
    <scope>NUCLEOTIDE SEQUENCE [LARGE SCALE GENOMIC DNA]</scope>
    <source>
        <strain evidence="2">cv. Jamaican Lion 4</strain>
        <tissue evidence="1">Leaf</tissue>
    </source>
</reference>